<accession>A0A1M5NUZ3</accession>
<sequence length="49" mass="5905">MYLFEKIDEEFQKMLRSIFYIVNIVFYILVFVALLKSTNTPEENEKPTV</sequence>
<feature type="transmembrane region" description="Helical" evidence="1">
    <location>
        <begin position="18"/>
        <end position="35"/>
    </location>
</feature>
<name>A0A1M5NUZ3_9FLAO</name>
<keyword evidence="3" id="KW-1185">Reference proteome</keyword>
<keyword evidence="1" id="KW-0812">Transmembrane</keyword>
<evidence type="ECO:0000313" key="3">
    <source>
        <dbReference type="Proteomes" id="UP000184047"/>
    </source>
</evidence>
<reference evidence="3" key="1">
    <citation type="submission" date="2016-11" db="EMBL/GenBank/DDBJ databases">
        <authorList>
            <person name="Varghese N."/>
            <person name="Submissions S."/>
        </authorList>
    </citation>
    <scope>NUCLEOTIDE SEQUENCE [LARGE SCALE GENOMIC DNA]</scope>
    <source>
        <strain evidence="3">DSM 19055</strain>
    </source>
</reference>
<keyword evidence="1" id="KW-1133">Transmembrane helix</keyword>
<dbReference type="Proteomes" id="UP000184047">
    <property type="component" value="Unassembled WGS sequence"/>
</dbReference>
<protein>
    <submittedName>
        <fullName evidence="2">Uncharacterized protein</fullName>
    </submittedName>
</protein>
<proteinExistence type="predicted"/>
<gene>
    <name evidence="2" type="ORF">SAMN05421866_1559</name>
</gene>
<dbReference type="EMBL" id="FQWT01000002">
    <property type="protein sequence ID" value="SHG92793.1"/>
    <property type="molecule type" value="Genomic_DNA"/>
</dbReference>
<evidence type="ECO:0000256" key="1">
    <source>
        <dbReference type="SAM" id="Phobius"/>
    </source>
</evidence>
<keyword evidence="1" id="KW-0472">Membrane</keyword>
<evidence type="ECO:0000313" key="2">
    <source>
        <dbReference type="EMBL" id="SHG92793.1"/>
    </source>
</evidence>
<organism evidence="2 3">
    <name type="scientific">Chryseobacterium oranimense</name>
    <dbReference type="NCBI Taxonomy" id="421058"/>
    <lineage>
        <taxon>Bacteria</taxon>
        <taxon>Pseudomonadati</taxon>
        <taxon>Bacteroidota</taxon>
        <taxon>Flavobacteriia</taxon>
        <taxon>Flavobacteriales</taxon>
        <taxon>Weeksellaceae</taxon>
        <taxon>Chryseobacterium group</taxon>
        <taxon>Chryseobacterium</taxon>
    </lineage>
</organism>
<dbReference type="STRING" id="421058.SAMN05421866_1559"/>
<dbReference type="AlphaFoldDB" id="A0A1M5NUZ3"/>